<evidence type="ECO:0000313" key="1">
    <source>
        <dbReference type="EMBL" id="SDP48876.1"/>
    </source>
</evidence>
<keyword evidence="2" id="KW-1185">Reference proteome</keyword>
<dbReference type="InterPro" id="IPR003718">
    <property type="entry name" value="OsmC/Ohr_fam"/>
</dbReference>
<gene>
    <name evidence="1" type="ORF">SAMN05216565_103281</name>
</gene>
<dbReference type="Pfam" id="PF02566">
    <property type="entry name" value="OsmC"/>
    <property type="match status" value="1"/>
</dbReference>
<dbReference type="InterPro" id="IPR036102">
    <property type="entry name" value="OsmC/Ohrsf"/>
</dbReference>
<evidence type="ECO:0000313" key="2">
    <source>
        <dbReference type="Proteomes" id="UP000199159"/>
    </source>
</evidence>
<dbReference type="Proteomes" id="UP000199159">
    <property type="component" value="Unassembled WGS sequence"/>
</dbReference>
<dbReference type="SUPFAM" id="SSF82784">
    <property type="entry name" value="OsmC-like"/>
    <property type="match status" value="1"/>
</dbReference>
<sequence length="56" mass="6461">MPKITKIACHYDLTIPKGTREKAERALNVFDRNCPVSQTLKGSVEFEHSWTILEEE</sequence>
<dbReference type="EMBL" id="FNJU01000003">
    <property type="protein sequence ID" value="SDP48876.1"/>
    <property type="molecule type" value="Genomic_DNA"/>
</dbReference>
<accession>A0A1H0T5W0</accession>
<dbReference type="InterPro" id="IPR015946">
    <property type="entry name" value="KH_dom-like_a/b"/>
</dbReference>
<name>A0A1H0T5W0_9BACI</name>
<protein>
    <submittedName>
        <fullName evidence="1">OsmC-like protein</fullName>
    </submittedName>
</protein>
<organism evidence="1 2">
    <name type="scientific">Litchfieldia salsa</name>
    <dbReference type="NCBI Taxonomy" id="930152"/>
    <lineage>
        <taxon>Bacteria</taxon>
        <taxon>Bacillati</taxon>
        <taxon>Bacillota</taxon>
        <taxon>Bacilli</taxon>
        <taxon>Bacillales</taxon>
        <taxon>Bacillaceae</taxon>
        <taxon>Litchfieldia</taxon>
    </lineage>
</organism>
<dbReference type="AlphaFoldDB" id="A0A1H0T5W0"/>
<proteinExistence type="predicted"/>
<dbReference type="Gene3D" id="3.30.300.20">
    <property type="match status" value="1"/>
</dbReference>
<reference evidence="2" key="1">
    <citation type="submission" date="2016-10" db="EMBL/GenBank/DDBJ databases">
        <authorList>
            <person name="Varghese N."/>
            <person name="Submissions S."/>
        </authorList>
    </citation>
    <scope>NUCLEOTIDE SEQUENCE [LARGE SCALE GENOMIC DNA]</scope>
    <source>
        <strain evidence="2">IBRC-M10078</strain>
    </source>
</reference>